<dbReference type="Gene3D" id="3.30.710.10">
    <property type="entry name" value="Potassium Channel Kv1.1, Chain A"/>
    <property type="match status" value="1"/>
</dbReference>
<dbReference type="InterPro" id="IPR000210">
    <property type="entry name" value="BTB/POZ_dom"/>
</dbReference>
<dbReference type="SUPFAM" id="SSF54695">
    <property type="entry name" value="POZ domain"/>
    <property type="match status" value="1"/>
</dbReference>
<dbReference type="STRING" id="135208.A0A4Z0A2F9"/>
<keyword evidence="3" id="KW-1185">Reference proteome</keyword>
<reference evidence="2 3" key="1">
    <citation type="submission" date="2019-02" db="EMBL/GenBank/DDBJ databases">
        <title>Genome sequencing of the rare red list fungi Hericium alpestre (H. flagellum).</title>
        <authorList>
            <person name="Buettner E."/>
            <person name="Kellner H."/>
        </authorList>
    </citation>
    <scope>NUCLEOTIDE SEQUENCE [LARGE SCALE GENOMIC DNA]</scope>
    <source>
        <strain evidence="2 3">DSM 108284</strain>
    </source>
</reference>
<comment type="caution">
    <text evidence="2">The sequence shown here is derived from an EMBL/GenBank/DDBJ whole genome shotgun (WGS) entry which is preliminary data.</text>
</comment>
<evidence type="ECO:0000259" key="1">
    <source>
        <dbReference type="PROSITE" id="PS50097"/>
    </source>
</evidence>
<protein>
    <recommendedName>
        <fullName evidence="1">BTB domain-containing protein</fullName>
    </recommendedName>
</protein>
<dbReference type="OrthoDB" id="3027208at2759"/>
<dbReference type="Pfam" id="PF00651">
    <property type="entry name" value="BTB"/>
    <property type="match status" value="1"/>
</dbReference>
<evidence type="ECO:0000313" key="3">
    <source>
        <dbReference type="Proteomes" id="UP000298061"/>
    </source>
</evidence>
<name>A0A4Z0A2F9_9AGAM</name>
<sequence length="347" mass="39206">MDTSRPPKRRREDEVVLDLSDSSSSSFTKDVEFWLADGNVVLVCESTGFRVHQSVLSMHSRIFKDMFSMCNPQDNDTFDGCSLIRLPDAADDFSHLLKSLYRLRYPPTHDGQFKLEAAGRLLRIASKYMLDELRKELIDYILVLFPKTLRFQRGRKIFPSDFSGLLGVEISLSCDVPIILPAACHVAASQGGGVLKILDSHGMPHGEASMNARRMVLEFREKMMETLDELCEEFIWSMEDFHCHGPPDTPETCKGLSSAAMHQVELYYRSLSDSVFNFSFRLAVDYTEQPEFDDLCGDCCSKLDYINDMIQRKLWFALPGHCGFKDWAAVEAAQKAADADVGGAEHI</sequence>
<feature type="domain" description="BTB" evidence="1">
    <location>
        <begin position="38"/>
        <end position="109"/>
    </location>
</feature>
<evidence type="ECO:0000313" key="2">
    <source>
        <dbReference type="EMBL" id="TFY80049.1"/>
    </source>
</evidence>
<gene>
    <name evidence="2" type="ORF">EWM64_g3959</name>
</gene>
<dbReference type="EMBL" id="SFCI01000398">
    <property type="protein sequence ID" value="TFY80049.1"/>
    <property type="molecule type" value="Genomic_DNA"/>
</dbReference>
<organism evidence="2 3">
    <name type="scientific">Hericium alpestre</name>
    <dbReference type="NCBI Taxonomy" id="135208"/>
    <lineage>
        <taxon>Eukaryota</taxon>
        <taxon>Fungi</taxon>
        <taxon>Dikarya</taxon>
        <taxon>Basidiomycota</taxon>
        <taxon>Agaricomycotina</taxon>
        <taxon>Agaricomycetes</taxon>
        <taxon>Russulales</taxon>
        <taxon>Hericiaceae</taxon>
        <taxon>Hericium</taxon>
    </lineage>
</organism>
<dbReference type="CDD" id="cd18186">
    <property type="entry name" value="BTB_POZ_ZBTB_KLHL-like"/>
    <property type="match status" value="1"/>
</dbReference>
<dbReference type="PROSITE" id="PS50097">
    <property type="entry name" value="BTB"/>
    <property type="match status" value="1"/>
</dbReference>
<dbReference type="InterPro" id="IPR011333">
    <property type="entry name" value="SKP1/BTB/POZ_sf"/>
</dbReference>
<dbReference type="AlphaFoldDB" id="A0A4Z0A2F9"/>
<dbReference type="Proteomes" id="UP000298061">
    <property type="component" value="Unassembled WGS sequence"/>
</dbReference>
<accession>A0A4Z0A2F9</accession>
<proteinExistence type="predicted"/>
<dbReference type="SMART" id="SM00225">
    <property type="entry name" value="BTB"/>
    <property type="match status" value="1"/>
</dbReference>